<evidence type="ECO:0000256" key="1">
    <source>
        <dbReference type="SAM" id="MobiDB-lite"/>
    </source>
</evidence>
<sequence>MSKTNQWNDDEDDIEGYDPYRARPLVSPRVLSLTFPVAGNKWTPTATPPSLVKSNVPERRVNPKPTFDERRYQGLNPSKSLDNLSSKSKPPFSPTYSSTHHLHSPKATERVEEHLTRAEDVGFIPLSKETVSIGQGAVVTTPRPAPTPPATPAAPSTPPVRRGFVLEMAKKYEQEHPEGSGKGPTFVRPARRKSEWNYQKQSAAAVAPAVPAPRTLPPRESTSAKVSVQEAVYAIEHPSTTGQSHSTAVDEATDDPYKRERRVYLMDY</sequence>
<feature type="compositionally biased region" description="Basic and acidic residues" evidence="1">
    <location>
        <begin position="56"/>
        <end position="72"/>
    </location>
</feature>
<feature type="region of interest" description="Disordered" evidence="1">
    <location>
        <begin position="194"/>
        <end position="256"/>
    </location>
</feature>
<name>A0A368FRM4_ANCCA</name>
<gene>
    <name evidence="2" type="ORF">ANCCAN_19281</name>
</gene>
<feature type="compositionally biased region" description="Pro residues" evidence="1">
    <location>
        <begin position="143"/>
        <end position="158"/>
    </location>
</feature>
<accession>A0A368FRM4</accession>
<protein>
    <submittedName>
        <fullName evidence="2">Uncharacterized protein</fullName>
    </submittedName>
</protein>
<feature type="compositionally biased region" description="Polar residues" evidence="1">
    <location>
        <begin position="238"/>
        <end position="247"/>
    </location>
</feature>
<feature type="region of interest" description="Disordered" evidence="1">
    <location>
        <begin position="140"/>
        <end position="160"/>
    </location>
</feature>
<dbReference type="Proteomes" id="UP000252519">
    <property type="component" value="Unassembled WGS sequence"/>
</dbReference>
<comment type="caution">
    <text evidence="2">The sequence shown here is derived from an EMBL/GenBank/DDBJ whole genome shotgun (WGS) entry which is preliminary data.</text>
</comment>
<feature type="region of interest" description="Disordered" evidence="1">
    <location>
        <begin position="38"/>
        <end position="111"/>
    </location>
</feature>
<dbReference type="STRING" id="29170.A0A368FRM4"/>
<evidence type="ECO:0000313" key="2">
    <source>
        <dbReference type="EMBL" id="RCN34864.1"/>
    </source>
</evidence>
<feature type="region of interest" description="Disordered" evidence="1">
    <location>
        <begin position="1"/>
        <end position="21"/>
    </location>
</feature>
<dbReference type="EMBL" id="JOJR01000730">
    <property type="protein sequence ID" value="RCN34864.1"/>
    <property type="molecule type" value="Genomic_DNA"/>
</dbReference>
<organism evidence="2 3">
    <name type="scientific">Ancylostoma caninum</name>
    <name type="common">Dog hookworm</name>
    <dbReference type="NCBI Taxonomy" id="29170"/>
    <lineage>
        <taxon>Eukaryota</taxon>
        <taxon>Metazoa</taxon>
        <taxon>Ecdysozoa</taxon>
        <taxon>Nematoda</taxon>
        <taxon>Chromadorea</taxon>
        <taxon>Rhabditida</taxon>
        <taxon>Rhabditina</taxon>
        <taxon>Rhabditomorpha</taxon>
        <taxon>Strongyloidea</taxon>
        <taxon>Ancylostomatidae</taxon>
        <taxon>Ancylostomatinae</taxon>
        <taxon>Ancylostoma</taxon>
    </lineage>
</organism>
<dbReference type="AlphaFoldDB" id="A0A368FRM4"/>
<reference evidence="2 3" key="1">
    <citation type="submission" date="2014-10" db="EMBL/GenBank/DDBJ databases">
        <title>Draft genome of the hookworm Ancylostoma caninum.</title>
        <authorList>
            <person name="Mitreva M."/>
        </authorList>
    </citation>
    <scope>NUCLEOTIDE SEQUENCE [LARGE SCALE GENOMIC DNA]</scope>
    <source>
        <strain evidence="2 3">Baltimore</strain>
    </source>
</reference>
<dbReference type="OrthoDB" id="5831843at2759"/>
<keyword evidence="3" id="KW-1185">Reference proteome</keyword>
<feature type="compositionally biased region" description="Low complexity" evidence="1">
    <location>
        <begin position="75"/>
        <end position="90"/>
    </location>
</feature>
<proteinExistence type="predicted"/>
<evidence type="ECO:0000313" key="3">
    <source>
        <dbReference type="Proteomes" id="UP000252519"/>
    </source>
</evidence>